<dbReference type="GO" id="GO:0004386">
    <property type="term" value="F:helicase activity"/>
    <property type="evidence" value="ECO:0007669"/>
    <property type="project" value="InterPro"/>
</dbReference>
<dbReference type="GO" id="GO:0016604">
    <property type="term" value="C:nuclear body"/>
    <property type="evidence" value="ECO:0007669"/>
    <property type="project" value="TreeGrafter"/>
</dbReference>
<dbReference type="SUPFAM" id="SSF52540">
    <property type="entry name" value="P-loop containing nucleoside triphosphate hydrolases"/>
    <property type="match status" value="1"/>
</dbReference>
<dbReference type="PANTHER" id="PTHR10887">
    <property type="entry name" value="DNA2/NAM7 HELICASE FAMILY"/>
    <property type="match status" value="1"/>
</dbReference>
<reference evidence="3" key="1">
    <citation type="submission" date="2020-11" db="EMBL/GenBank/DDBJ databases">
        <authorList>
            <consortium name="DOE Joint Genome Institute"/>
            <person name="Ahrendt S."/>
            <person name="Riley R."/>
            <person name="Andreopoulos W."/>
            <person name="LaButti K."/>
            <person name="Pangilinan J."/>
            <person name="Ruiz-duenas F.J."/>
            <person name="Barrasa J.M."/>
            <person name="Sanchez-Garcia M."/>
            <person name="Camarero S."/>
            <person name="Miyauchi S."/>
            <person name="Serrano A."/>
            <person name="Linde D."/>
            <person name="Babiker R."/>
            <person name="Drula E."/>
            <person name="Ayuso-Fernandez I."/>
            <person name="Pacheco R."/>
            <person name="Padilla G."/>
            <person name="Ferreira P."/>
            <person name="Barriuso J."/>
            <person name="Kellner H."/>
            <person name="Castanera R."/>
            <person name="Alfaro M."/>
            <person name="Ramirez L."/>
            <person name="Pisabarro A.G."/>
            <person name="Kuo A."/>
            <person name="Tritt A."/>
            <person name="Lipzen A."/>
            <person name="He G."/>
            <person name="Yan M."/>
            <person name="Ng V."/>
            <person name="Cullen D."/>
            <person name="Martin F."/>
            <person name="Rosso M.-N."/>
            <person name="Henrissat B."/>
            <person name="Hibbett D."/>
            <person name="Martinez A.T."/>
            <person name="Grigoriev I.V."/>
        </authorList>
    </citation>
    <scope>NUCLEOTIDE SEQUENCE</scope>
    <source>
        <strain evidence="3">AH 44721</strain>
    </source>
</reference>
<evidence type="ECO:0000313" key="4">
    <source>
        <dbReference type="Proteomes" id="UP000724874"/>
    </source>
</evidence>
<organism evidence="3 4">
    <name type="scientific">Gymnopilus junonius</name>
    <name type="common">Spectacular rustgill mushroom</name>
    <name type="synonym">Gymnopilus spectabilis subsp. junonius</name>
    <dbReference type="NCBI Taxonomy" id="109634"/>
    <lineage>
        <taxon>Eukaryota</taxon>
        <taxon>Fungi</taxon>
        <taxon>Dikarya</taxon>
        <taxon>Basidiomycota</taxon>
        <taxon>Agaricomycotina</taxon>
        <taxon>Agaricomycetes</taxon>
        <taxon>Agaricomycetidae</taxon>
        <taxon>Agaricales</taxon>
        <taxon>Agaricineae</taxon>
        <taxon>Hymenogastraceae</taxon>
        <taxon>Gymnopilus</taxon>
    </lineage>
</organism>
<dbReference type="GO" id="GO:0001147">
    <property type="term" value="F:transcription termination site sequence-specific DNA binding"/>
    <property type="evidence" value="ECO:0007669"/>
    <property type="project" value="TreeGrafter"/>
</dbReference>
<proteinExistence type="predicted"/>
<dbReference type="InterPro" id="IPR047187">
    <property type="entry name" value="SF1_C_Upf1"/>
</dbReference>
<dbReference type="InterPro" id="IPR041679">
    <property type="entry name" value="DNA2/NAM7-like_C"/>
</dbReference>
<dbReference type="EMBL" id="JADNYJ010000015">
    <property type="protein sequence ID" value="KAF8907307.1"/>
    <property type="molecule type" value="Genomic_DNA"/>
</dbReference>
<protein>
    <submittedName>
        <fullName evidence="3">AAA domain-containing protein</fullName>
    </submittedName>
</protein>
<feature type="domain" description="DNA2/NAM7 helicase-like C-terminal" evidence="2">
    <location>
        <begin position="295"/>
        <end position="458"/>
    </location>
</feature>
<dbReference type="CDD" id="cd18808">
    <property type="entry name" value="SF1_C_Upf1"/>
    <property type="match status" value="1"/>
</dbReference>
<evidence type="ECO:0000313" key="3">
    <source>
        <dbReference type="EMBL" id="KAF8907307.1"/>
    </source>
</evidence>
<gene>
    <name evidence="3" type="ORF">CPB84DRAFT_299751</name>
</gene>
<dbReference type="InterPro" id="IPR045055">
    <property type="entry name" value="DNA2/NAM7-like"/>
</dbReference>
<evidence type="ECO:0000259" key="1">
    <source>
        <dbReference type="Pfam" id="PF13086"/>
    </source>
</evidence>
<name>A0A9P5NXL9_GYMJU</name>
<dbReference type="Pfam" id="PF13087">
    <property type="entry name" value="AAA_12"/>
    <property type="match status" value="1"/>
</dbReference>
<dbReference type="OrthoDB" id="6513042at2759"/>
<dbReference type="GO" id="GO:0006369">
    <property type="term" value="P:termination of RNA polymerase II transcription"/>
    <property type="evidence" value="ECO:0007669"/>
    <property type="project" value="TreeGrafter"/>
</dbReference>
<dbReference type="AlphaFoldDB" id="A0A9P5NXL9"/>
<keyword evidence="4" id="KW-1185">Reference proteome</keyword>
<feature type="domain" description="DNA2/NAM7 helicase helicase" evidence="1">
    <location>
        <begin position="165"/>
        <end position="224"/>
    </location>
</feature>
<dbReference type="Gene3D" id="3.40.50.300">
    <property type="entry name" value="P-loop containing nucleotide triphosphate hydrolases"/>
    <property type="match status" value="2"/>
</dbReference>
<comment type="caution">
    <text evidence="3">The sequence shown here is derived from an EMBL/GenBank/DDBJ whole genome shotgun (WGS) entry which is preliminary data.</text>
</comment>
<accession>A0A9P5NXL9</accession>
<evidence type="ECO:0000259" key="2">
    <source>
        <dbReference type="Pfam" id="PF13087"/>
    </source>
</evidence>
<dbReference type="PANTHER" id="PTHR10887:SF495">
    <property type="entry name" value="HELICASE SENATAXIN ISOFORM X1-RELATED"/>
    <property type="match status" value="1"/>
</dbReference>
<sequence>MIAHDSLRLNQNKPIETTHQFEQSVDVANNQQLRLNSTHFNTRFRGGRKLKIQVTGQHGKFNVHGNLGGISGRSANVITANNLTENAITTITSIGRDDPTTAEAQRAAAILRILQGTDKLLDQSPWIQNIWFPQSDEGSLSWPEEWLKEADPKPAGNHVLPPIPLNSSQQAAVNHMHSRLDRDRITLIQGPPGTGKTSVIAAFVHISSIYKGAKTNYMDWKVLVSKDFMYQWHEHLYSKVTNHTIRSDEFNFASNKANLKGIKEIPLRILVVDEASQIEIGDYIPVFSNFKHTLRKSIFEVSHLRKHVKFLDTQYRMPPQIGTVISELVYESKLKSNPEHPVRSDTTACYFLDVPGQERPLESGSFMNKAECEAILLLAQKLEEQEKNYRIITPYDGQRSYIENEMQAKGLDWKDKCFNVDSFQGNEEDFIIISVVRSRSLGFLKNLRRTNVMLSRCKLVNC</sequence>
<dbReference type="InterPro" id="IPR027417">
    <property type="entry name" value="P-loop_NTPase"/>
</dbReference>
<dbReference type="Pfam" id="PF13086">
    <property type="entry name" value="AAA_11"/>
    <property type="match status" value="1"/>
</dbReference>
<dbReference type="Proteomes" id="UP000724874">
    <property type="component" value="Unassembled WGS sequence"/>
</dbReference>
<dbReference type="InterPro" id="IPR041677">
    <property type="entry name" value="DNA2/NAM7_AAA_11"/>
</dbReference>